<accession>A0A1X6MT14</accession>
<dbReference type="RefSeq" id="XP_024336160.1">
    <property type="nucleotide sequence ID" value="XM_024477832.1"/>
</dbReference>
<gene>
    <name evidence="1" type="ORF">POSPLADRAFT_1040994</name>
</gene>
<keyword evidence="2" id="KW-1185">Reference proteome</keyword>
<name>A0A1X6MT14_9APHY</name>
<sequence length="61" mass="6724">MDVGPGSHMHGKKHAKWSMLGSPHFSFSTGNEFDLQVEMGLESDNRLFESIQVSSGFLAEP</sequence>
<organism evidence="1 2">
    <name type="scientific">Postia placenta MAD-698-R-SB12</name>
    <dbReference type="NCBI Taxonomy" id="670580"/>
    <lineage>
        <taxon>Eukaryota</taxon>
        <taxon>Fungi</taxon>
        <taxon>Dikarya</taxon>
        <taxon>Basidiomycota</taxon>
        <taxon>Agaricomycotina</taxon>
        <taxon>Agaricomycetes</taxon>
        <taxon>Polyporales</taxon>
        <taxon>Adustoporiaceae</taxon>
        <taxon>Rhodonia</taxon>
    </lineage>
</organism>
<dbReference type="AlphaFoldDB" id="A0A1X6MT14"/>
<dbReference type="GeneID" id="36322782"/>
<protein>
    <submittedName>
        <fullName evidence="1">Uncharacterized protein</fullName>
    </submittedName>
</protein>
<dbReference type="EMBL" id="KZ110602">
    <property type="protein sequence ID" value="OSX59366.1"/>
    <property type="molecule type" value="Genomic_DNA"/>
</dbReference>
<evidence type="ECO:0000313" key="1">
    <source>
        <dbReference type="EMBL" id="OSX59366.1"/>
    </source>
</evidence>
<proteinExistence type="predicted"/>
<reference evidence="1 2" key="1">
    <citation type="submission" date="2017-04" db="EMBL/GenBank/DDBJ databases">
        <title>Genome Sequence of the Model Brown-Rot Fungus Postia placenta SB12.</title>
        <authorList>
            <consortium name="DOE Joint Genome Institute"/>
            <person name="Gaskell J."/>
            <person name="Kersten P."/>
            <person name="Larrondo L.F."/>
            <person name="Canessa P."/>
            <person name="Martinez D."/>
            <person name="Hibbett D."/>
            <person name="Schmoll M."/>
            <person name="Kubicek C.P."/>
            <person name="Martinez A.T."/>
            <person name="Yadav J."/>
            <person name="Master E."/>
            <person name="Magnuson J.K."/>
            <person name="James T."/>
            <person name="Yaver D."/>
            <person name="Berka R."/>
            <person name="Labutti K."/>
            <person name="Lipzen A."/>
            <person name="Aerts A."/>
            <person name="Barry K."/>
            <person name="Henrissat B."/>
            <person name="Blanchette R."/>
            <person name="Grigoriev I."/>
            <person name="Cullen D."/>
        </authorList>
    </citation>
    <scope>NUCLEOTIDE SEQUENCE [LARGE SCALE GENOMIC DNA]</scope>
    <source>
        <strain evidence="1 2">MAD-698-R-SB12</strain>
    </source>
</reference>
<evidence type="ECO:0000313" key="2">
    <source>
        <dbReference type="Proteomes" id="UP000194127"/>
    </source>
</evidence>
<dbReference type="Proteomes" id="UP000194127">
    <property type="component" value="Unassembled WGS sequence"/>
</dbReference>